<name>A0A6G9RTA3_9VIRU</name>
<keyword evidence="1 4" id="KW-0696">RNA-directed RNA polymerase</keyword>
<evidence type="ECO:0000256" key="2">
    <source>
        <dbReference type="ARBA" id="ARBA00022679"/>
    </source>
</evidence>
<keyword evidence="2" id="KW-0808">Transferase</keyword>
<dbReference type="GO" id="GO:0003968">
    <property type="term" value="F:RNA-directed RNA polymerase activity"/>
    <property type="evidence" value="ECO:0007669"/>
    <property type="project" value="UniProtKB-KW"/>
</dbReference>
<dbReference type="SUPFAM" id="SSF56672">
    <property type="entry name" value="DNA/RNA polymerases"/>
    <property type="match status" value="1"/>
</dbReference>
<accession>A0A6G9RTA3</accession>
<proteinExistence type="predicted"/>
<evidence type="ECO:0000256" key="3">
    <source>
        <dbReference type="ARBA" id="ARBA00022695"/>
    </source>
</evidence>
<dbReference type="Pfam" id="PF05919">
    <property type="entry name" value="Mitovir_RNA_pol"/>
    <property type="match status" value="1"/>
</dbReference>
<protein>
    <submittedName>
        <fullName evidence="4">RNA-dependent RNA polymerase</fullName>
    </submittedName>
</protein>
<dbReference type="PANTHER" id="PTHR34456">
    <property type="entry name" value="MITOVIRUS RNA-DEPENDENT RNA POLYMERASE"/>
    <property type="match status" value="1"/>
</dbReference>
<sequence>MNQNDLLITRLLTNIFGTNNVVKKFLHDINSLINNNGVQYTVRYMKAVKLHITRYMCGHPLMVNKALVSVDTEGFPTKFHYLKELINGSTDQKRLVLSLLSYNRAIKPKSNKDLPKPDYTTITNPYKGKEYTIPHWFIKDFVKKYKLKLPRPQWDNSLHYISNKSSPFGQATLSGMFGLFYFIHHAPHILGYFLEMLGETLYKNLLEGTIRLVYTDHRSFTASNRMAEGKLSIVKDPELKMRVIAMVDYYSQWLLKPIHLDILNKLRNFKCDRTFTQDPFHNWGKTMGNNFWSLDLSAATDRFPISLQEKLMGHIYDPQLASAWRKILVERDYMTPEGNQLRYAVGQPMGAYSSWAVFTISHHLVVQWCSYLCKQDDFDKYILLGDDIVINNDKVANKYITIMTRLGVDISVAKTHVSKNTYEFAKRWIKSKKEITGLPLRGILNNTKSIQTIIINVVSYLYRLNPISPYSTREILARSLKGLKINKRYLSFGYLYPLIDSSLLMIRYHLKLITYEEIRNYFNMYLKRDDILIPKEDEIYLFLNRVLSIGLQSFAEKSGNSLKHYFDRFVESTYPLISTESIKHSPIVHGLYQKLLKVKNAIMRSNNIVDFDIIDIIDDIRIDEPDKLVEKVRNSSKPLVYLDQLWRKSMKSLEHVNDFHHQYDTLKPMENFINQNLSNELDKLDLLRYGINNSVDKGTAPILFI</sequence>
<dbReference type="InterPro" id="IPR043502">
    <property type="entry name" value="DNA/RNA_pol_sf"/>
</dbReference>
<organism evidence="4">
    <name type="scientific">Plasmopara viticola lesion associated mitovirus 10</name>
    <dbReference type="NCBI Taxonomy" id="2719435"/>
    <lineage>
        <taxon>Viruses</taxon>
        <taxon>Riboviria</taxon>
        <taxon>Orthornavirae</taxon>
        <taxon>Lenarviricota</taxon>
        <taxon>Howeltoviricetes</taxon>
        <taxon>Cryppavirales</taxon>
        <taxon>Mitoviridae</taxon>
        <taxon>Mitovirus</taxon>
    </lineage>
</organism>
<evidence type="ECO:0000313" key="4">
    <source>
        <dbReference type="EMBL" id="QIR30233.1"/>
    </source>
</evidence>
<evidence type="ECO:0000256" key="1">
    <source>
        <dbReference type="ARBA" id="ARBA00022484"/>
    </source>
</evidence>
<dbReference type="PANTHER" id="PTHR34456:SF13">
    <property type="entry name" value="REVERSE TRANSCRIPTASE DOMAIN-CONTAINING PROTEIN"/>
    <property type="match status" value="1"/>
</dbReference>
<reference evidence="4" key="1">
    <citation type="journal article" date="2020" name="Virus Evol.">
        <title>Analysis of the virome associated to grapevine downy mildew lesions reveals new mycovirus lineages.</title>
        <authorList>
            <person name="Chiapello M."/>
            <person name="Rodriguez-Romero J."/>
            <person name="Ayllon M.A."/>
            <person name="Turina M."/>
        </authorList>
    </citation>
    <scope>NUCLEOTIDE SEQUENCE</scope>
    <source>
        <strain evidence="4">DMG-A_DN28055</strain>
    </source>
</reference>
<dbReference type="InterPro" id="IPR008686">
    <property type="entry name" value="RNA_pol_mitovir"/>
</dbReference>
<dbReference type="EMBL" id="MN539771">
    <property type="protein sequence ID" value="QIR30233.1"/>
    <property type="molecule type" value="Genomic_RNA"/>
</dbReference>
<keyword evidence="3" id="KW-0548">Nucleotidyltransferase</keyword>